<dbReference type="AlphaFoldDB" id="A0A9W7X2G8"/>
<accession>A0A9W7X2G8</accession>
<protein>
    <submittedName>
        <fullName evidence="1">Uncharacterized protein</fullName>
    </submittedName>
</protein>
<evidence type="ECO:0000313" key="2">
    <source>
        <dbReference type="Proteomes" id="UP001059041"/>
    </source>
</evidence>
<dbReference type="Proteomes" id="UP001059041">
    <property type="component" value="Linkage Group LG2"/>
</dbReference>
<comment type="caution">
    <text evidence="1">The sequence shown here is derived from an EMBL/GenBank/DDBJ whole genome shotgun (WGS) entry which is preliminary data.</text>
</comment>
<reference evidence="1" key="1">
    <citation type="submission" date="2021-02" db="EMBL/GenBank/DDBJ databases">
        <title>Comparative genomics reveals that relaxation of natural selection precedes convergent phenotypic evolution of cavefish.</title>
        <authorList>
            <person name="Peng Z."/>
        </authorList>
    </citation>
    <scope>NUCLEOTIDE SEQUENCE</scope>
    <source>
        <tissue evidence="1">Muscle</tissue>
    </source>
</reference>
<gene>
    <name evidence="1" type="ORF">IRJ41_005229</name>
</gene>
<evidence type="ECO:0000313" key="1">
    <source>
        <dbReference type="EMBL" id="KAI7812599.1"/>
    </source>
</evidence>
<dbReference type="EMBL" id="JAFHDT010000002">
    <property type="protein sequence ID" value="KAI7812599.1"/>
    <property type="molecule type" value="Genomic_DNA"/>
</dbReference>
<proteinExistence type="predicted"/>
<name>A0A9W7X2G8_TRIRA</name>
<organism evidence="1 2">
    <name type="scientific">Triplophysa rosa</name>
    <name type="common">Cave loach</name>
    <dbReference type="NCBI Taxonomy" id="992332"/>
    <lineage>
        <taxon>Eukaryota</taxon>
        <taxon>Metazoa</taxon>
        <taxon>Chordata</taxon>
        <taxon>Craniata</taxon>
        <taxon>Vertebrata</taxon>
        <taxon>Euteleostomi</taxon>
        <taxon>Actinopterygii</taxon>
        <taxon>Neopterygii</taxon>
        <taxon>Teleostei</taxon>
        <taxon>Ostariophysi</taxon>
        <taxon>Cypriniformes</taxon>
        <taxon>Nemacheilidae</taxon>
        <taxon>Triplophysa</taxon>
    </lineage>
</organism>
<keyword evidence="2" id="KW-1185">Reference proteome</keyword>
<sequence length="156" mass="17746">MQVGRHNAASECLTHEMLPRPSQLMGRRRRDQMFHKHAANVLQHIGDLRTRQRHINELKGDRWWGATATETRVPQQFTEIRNEQHLGPTADFLFTGCEQVLDLAPGGNPMMSFVEGTAHRSFAMAPACGTMNSEISAGVLRSDYDEMVFQNIQLYH</sequence>